<dbReference type="OrthoDB" id="2692094at2759"/>
<organism evidence="1 2">
    <name type="scientific">Suillus subaureus</name>
    <dbReference type="NCBI Taxonomy" id="48587"/>
    <lineage>
        <taxon>Eukaryota</taxon>
        <taxon>Fungi</taxon>
        <taxon>Dikarya</taxon>
        <taxon>Basidiomycota</taxon>
        <taxon>Agaricomycotina</taxon>
        <taxon>Agaricomycetes</taxon>
        <taxon>Agaricomycetidae</taxon>
        <taxon>Boletales</taxon>
        <taxon>Suillineae</taxon>
        <taxon>Suillaceae</taxon>
        <taxon>Suillus</taxon>
    </lineage>
</organism>
<feature type="non-terminal residue" evidence="1">
    <location>
        <position position="1"/>
    </location>
</feature>
<reference evidence="1" key="1">
    <citation type="journal article" date="2020" name="New Phytol.">
        <title>Comparative genomics reveals dynamic genome evolution in host specialist ectomycorrhizal fungi.</title>
        <authorList>
            <person name="Lofgren L.A."/>
            <person name="Nguyen N.H."/>
            <person name="Vilgalys R."/>
            <person name="Ruytinx J."/>
            <person name="Liao H.L."/>
            <person name="Branco S."/>
            <person name="Kuo A."/>
            <person name="LaButti K."/>
            <person name="Lipzen A."/>
            <person name="Andreopoulos W."/>
            <person name="Pangilinan J."/>
            <person name="Riley R."/>
            <person name="Hundley H."/>
            <person name="Na H."/>
            <person name="Barry K."/>
            <person name="Grigoriev I.V."/>
            <person name="Stajich J.E."/>
            <person name="Kennedy P.G."/>
        </authorList>
    </citation>
    <scope>NUCLEOTIDE SEQUENCE</scope>
    <source>
        <strain evidence="1">MN1</strain>
    </source>
</reference>
<comment type="caution">
    <text evidence="1">The sequence shown here is derived from an EMBL/GenBank/DDBJ whole genome shotgun (WGS) entry which is preliminary data.</text>
</comment>
<sequence>YDTINTQTHPDVMVLSRETKPQHPYWYAHILGIYHMDIWFNTEGSMKMCQIKVLYIRWLAPLIGHQSRMNYTQLLKVAFVDESDHDVFGFLDPGQVIQGTHLIPAFVSGCGTVYLCHGKPFAHQGDDLDDWEAYYVGM</sequence>
<dbReference type="RefSeq" id="XP_041187859.1">
    <property type="nucleotide sequence ID" value="XM_041331681.1"/>
</dbReference>
<name>A0A9P7J800_9AGAM</name>
<dbReference type="AlphaFoldDB" id="A0A9P7J800"/>
<proteinExistence type="predicted"/>
<evidence type="ECO:0000313" key="2">
    <source>
        <dbReference type="Proteomes" id="UP000807769"/>
    </source>
</evidence>
<keyword evidence="2" id="KW-1185">Reference proteome</keyword>
<evidence type="ECO:0000313" key="1">
    <source>
        <dbReference type="EMBL" id="KAG1807123.1"/>
    </source>
</evidence>
<dbReference type="Proteomes" id="UP000807769">
    <property type="component" value="Unassembled WGS sequence"/>
</dbReference>
<accession>A0A9P7J800</accession>
<protein>
    <submittedName>
        <fullName evidence="1">Uncharacterized protein</fullName>
    </submittedName>
</protein>
<gene>
    <name evidence="1" type="ORF">BJ212DRAFT_1282423</name>
</gene>
<dbReference type="GeneID" id="64625698"/>
<dbReference type="EMBL" id="JABBWG010000045">
    <property type="protein sequence ID" value="KAG1807123.1"/>
    <property type="molecule type" value="Genomic_DNA"/>
</dbReference>